<evidence type="ECO:0000256" key="4">
    <source>
        <dbReference type="ARBA" id="ARBA00023136"/>
    </source>
</evidence>
<feature type="transmembrane region" description="Helical" evidence="6">
    <location>
        <begin position="125"/>
        <end position="144"/>
    </location>
</feature>
<feature type="region of interest" description="Disordered" evidence="5">
    <location>
        <begin position="1"/>
        <end position="111"/>
    </location>
</feature>
<feature type="compositionally biased region" description="Basic and acidic residues" evidence="5">
    <location>
        <begin position="48"/>
        <end position="70"/>
    </location>
</feature>
<evidence type="ECO:0000256" key="2">
    <source>
        <dbReference type="ARBA" id="ARBA00022692"/>
    </source>
</evidence>
<proteinExistence type="predicted"/>
<dbReference type="GO" id="GO:0016020">
    <property type="term" value="C:membrane"/>
    <property type="evidence" value="ECO:0007669"/>
    <property type="project" value="UniProtKB-SubCell"/>
</dbReference>
<dbReference type="Pfam" id="PF03595">
    <property type="entry name" value="SLAC1"/>
    <property type="match status" value="1"/>
</dbReference>
<dbReference type="InterPro" id="IPR030185">
    <property type="entry name" value="Mae1"/>
</dbReference>
<keyword evidence="2 6" id="KW-0812">Transmembrane</keyword>
<feature type="transmembrane region" description="Helical" evidence="6">
    <location>
        <begin position="229"/>
        <end position="249"/>
    </location>
</feature>
<dbReference type="PANTHER" id="PTHR31162:SF3">
    <property type="entry name" value="TRANSPORTER_MALIC ACID TRANSPORT PROTEIN, PUTATIVE-RELATED"/>
    <property type="match status" value="1"/>
</dbReference>
<dbReference type="OrthoDB" id="2901184at2759"/>
<keyword evidence="4 6" id="KW-0472">Membrane</keyword>
<accession>A0A6G1JA60</accession>
<feature type="transmembrane region" description="Helical" evidence="6">
    <location>
        <begin position="417"/>
        <end position="438"/>
    </location>
</feature>
<name>A0A6G1JA60_9PLEO</name>
<organism evidence="7 8">
    <name type="scientific">Lentithecium fluviatile CBS 122367</name>
    <dbReference type="NCBI Taxonomy" id="1168545"/>
    <lineage>
        <taxon>Eukaryota</taxon>
        <taxon>Fungi</taxon>
        <taxon>Dikarya</taxon>
        <taxon>Ascomycota</taxon>
        <taxon>Pezizomycotina</taxon>
        <taxon>Dothideomycetes</taxon>
        <taxon>Pleosporomycetidae</taxon>
        <taxon>Pleosporales</taxon>
        <taxon>Massarineae</taxon>
        <taxon>Lentitheciaceae</taxon>
        <taxon>Lentithecium</taxon>
    </lineage>
</organism>
<dbReference type="Gene3D" id="1.50.10.150">
    <property type="entry name" value="Voltage-dependent anion channel"/>
    <property type="match status" value="1"/>
</dbReference>
<dbReference type="InterPro" id="IPR038665">
    <property type="entry name" value="Voltage-dep_anion_channel_sf"/>
</dbReference>
<evidence type="ECO:0000256" key="1">
    <source>
        <dbReference type="ARBA" id="ARBA00004141"/>
    </source>
</evidence>
<dbReference type="AlphaFoldDB" id="A0A6G1JA60"/>
<feature type="transmembrane region" description="Helical" evidence="6">
    <location>
        <begin position="150"/>
        <end position="175"/>
    </location>
</feature>
<feature type="transmembrane region" description="Helical" evidence="6">
    <location>
        <begin position="385"/>
        <end position="405"/>
    </location>
</feature>
<feature type="transmembrane region" description="Helical" evidence="6">
    <location>
        <begin position="299"/>
        <end position="321"/>
    </location>
</feature>
<feature type="region of interest" description="Disordered" evidence="5">
    <location>
        <begin position="486"/>
        <end position="507"/>
    </location>
</feature>
<feature type="compositionally biased region" description="Low complexity" evidence="5">
    <location>
        <begin position="14"/>
        <end position="23"/>
    </location>
</feature>
<gene>
    <name evidence="7" type="ORF">K458DRAFT_333911</name>
</gene>
<dbReference type="Proteomes" id="UP000799291">
    <property type="component" value="Unassembled WGS sequence"/>
</dbReference>
<feature type="transmembrane region" description="Helical" evidence="6">
    <location>
        <begin position="333"/>
        <end position="352"/>
    </location>
</feature>
<dbReference type="GO" id="GO:0015140">
    <property type="term" value="F:malate transmembrane transporter activity"/>
    <property type="evidence" value="ECO:0007669"/>
    <property type="project" value="InterPro"/>
</dbReference>
<feature type="compositionally biased region" description="Basic and acidic residues" evidence="5">
    <location>
        <begin position="486"/>
        <end position="503"/>
    </location>
</feature>
<dbReference type="EMBL" id="MU005575">
    <property type="protein sequence ID" value="KAF2687454.1"/>
    <property type="molecule type" value="Genomic_DNA"/>
</dbReference>
<evidence type="ECO:0000256" key="6">
    <source>
        <dbReference type="SAM" id="Phobius"/>
    </source>
</evidence>
<dbReference type="InterPro" id="IPR004695">
    <property type="entry name" value="SLAC1/Mae1/Ssu1/TehA"/>
</dbReference>
<sequence>MSTHPKRSPDSRISTASTDSDASAAERLRWRNHPPLITPNPEFANRNPFEEAHERGLDFEKVESSRERARSKISAGGDAEKSSVGEQGEAEGNDVYKGEGGSGGQGEKEGQGVLRFRDRIRHFTWTWFTMTMATGGIANVLYTVPFRFRGLYALGCIFFLLNIVLFIFNATMISLRFYWFPRTFKASFLHPTESLFIPAAVISFGTILINISQYGVERTGTWLEDVMCILYWCDCGLAICFSIGIYLIMWSTQTFTISQMTPVWIFPAYPLLIIGPHAGNLAPKVSSPNKALLVIVSGYVIQGIGFLVSLMIYSAFIYRLMTQKLPKESLRPGMFISVGPSGFTIAGIVMMGQELPKIVDKDFMGPGMGELAGNVAKICANWIGLWLWGLALWFFLISVGAHWSCAARGKLDFAMTWYSFIFPNTALTTATFAIAKALNGNKPIQYVGCAMTILVILAWFFVFGMMVRAVRMRQILWPQKQEDRTEGGWKQQSAEEQRRRGWEGDEEGLSRVWSLGRTLSRRGRRGVSMSRNVVDGAEESGRRRGWSIRGERR</sequence>
<keyword evidence="3 6" id="KW-1133">Transmembrane helix</keyword>
<evidence type="ECO:0000313" key="7">
    <source>
        <dbReference type="EMBL" id="KAF2687454.1"/>
    </source>
</evidence>
<evidence type="ECO:0000256" key="5">
    <source>
        <dbReference type="SAM" id="MobiDB-lite"/>
    </source>
</evidence>
<comment type="subcellular location">
    <subcellularLocation>
        <location evidence="1">Membrane</location>
        <topology evidence="1">Multi-pass membrane protein</topology>
    </subcellularLocation>
</comment>
<keyword evidence="8" id="KW-1185">Reference proteome</keyword>
<reference evidence="7" key="1">
    <citation type="journal article" date="2020" name="Stud. Mycol.">
        <title>101 Dothideomycetes genomes: a test case for predicting lifestyles and emergence of pathogens.</title>
        <authorList>
            <person name="Haridas S."/>
            <person name="Albert R."/>
            <person name="Binder M."/>
            <person name="Bloem J."/>
            <person name="Labutti K."/>
            <person name="Salamov A."/>
            <person name="Andreopoulos B."/>
            <person name="Baker S."/>
            <person name="Barry K."/>
            <person name="Bills G."/>
            <person name="Bluhm B."/>
            <person name="Cannon C."/>
            <person name="Castanera R."/>
            <person name="Culley D."/>
            <person name="Daum C."/>
            <person name="Ezra D."/>
            <person name="Gonzalez J."/>
            <person name="Henrissat B."/>
            <person name="Kuo A."/>
            <person name="Liang C."/>
            <person name="Lipzen A."/>
            <person name="Lutzoni F."/>
            <person name="Magnuson J."/>
            <person name="Mondo S."/>
            <person name="Nolan M."/>
            <person name="Ohm R."/>
            <person name="Pangilinan J."/>
            <person name="Park H.-J."/>
            <person name="Ramirez L."/>
            <person name="Alfaro M."/>
            <person name="Sun H."/>
            <person name="Tritt A."/>
            <person name="Yoshinaga Y."/>
            <person name="Zwiers L.-H."/>
            <person name="Turgeon B."/>
            <person name="Goodwin S."/>
            <person name="Spatafora J."/>
            <person name="Crous P."/>
            <person name="Grigoriev I."/>
        </authorList>
    </citation>
    <scope>NUCLEOTIDE SEQUENCE</scope>
    <source>
        <strain evidence="7">CBS 122367</strain>
    </source>
</reference>
<feature type="transmembrane region" description="Helical" evidence="6">
    <location>
        <begin position="195"/>
        <end position="214"/>
    </location>
</feature>
<evidence type="ECO:0008006" key="9">
    <source>
        <dbReference type="Google" id="ProtNLM"/>
    </source>
</evidence>
<protein>
    <recommendedName>
        <fullName evidence="9">C4-dicarboxylate/malic acid transporter</fullName>
    </recommendedName>
</protein>
<evidence type="ECO:0000256" key="3">
    <source>
        <dbReference type="ARBA" id="ARBA00022989"/>
    </source>
</evidence>
<feature type="transmembrane region" description="Helical" evidence="6">
    <location>
        <begin position="444"/>
        <end position="467"/>
    </location>
</feature>
<feature type="compositionally biased region" description="Basic residues" evidence="5">
    <location>
        <begin position="543"/>
        <end position="553"/>
    </location>
</feature>
<evidence type="ECO:0000313" key="8">
    <source>
        <dbReference type="Proteomes" id="UP000799291"/>
    </source>
</evidence>
<dbReference type="PANTHER" id="PTHR31162">
    <property type="entry name" value="MALIC ACID TRANSPORT PROTEIN-RELATED"/>
    <property type="match status" value="1"/>
</dbReference>
<feature type="region of interest" description="Disordered" evidence="5">
    <location>
        <begin position="522"/>
        <end position="553"/>
    </location>
</feature>
<dbReference type="CDD" id="cd09317">
    <property type="entry name" value="TDT_Mae1_like"/>
    <property type="match status" value="1"/>
</dbReference>